<dbReference type="eggNOG" id="COG0753">
    <property type="taxonomic scope" value="Bacteria"/>
</dbReference>
<dbReference type="HOGENOM" id="CLU_046417_1_0_7"/>
<dbReference type="RefSeq" id="WP_002614715.1">
    <property type="nucleotide sequence ID" value="NC_014623.1"/>
</dbReference>
<dbReference type="InterPro" id="IPR020835">
    <property type="entry name" value="Catalase_sf"/>
</dbReference>
<name>Q08ZN5_STIAD</name>
<evidence type="ECO:0000313" key="5">
    <source>
        <dbReference type="Proteomes" id="UP000032702"/>
    </source>
</evidence>
<sequence length="378" mass="42218">MPHYDHYVRYNDSIETRQEDEEALIEKIVASMGRVNRSHFDKYRHGIRDAHAKSHAVITGTLTVYEGLAVHLRQGVFAEPRSYPIVVRFSSAPGDFQSDGRPALRGMAIKMLGVEGPQVLPGHRGEKTQDWLLVNHPVIPFGHVAAYWKAQQFSEKQSQSSELSHAVTSKLIHGAAKALQHVGAQNETLKALAPPNHHLLGETFHSMAALRFGDHIAKLSATPLSESVRKLTGQPIDADSPPSILRDLAVAFFEQQGAEYELRAQLCTDLGKMPVEDASIEWPEHLSPHQPIAKLTFPPQEAYSPARRVYADDVLSFNPWHCIEAHRPLGSIMRVRRQAYESSSRFRHEMNAQPRMEPKDITDVPGGVSADPSRKIEP</sequence>
<evidence type="ECO:0000256" key="1">
    <source>
        <dbReference type="SAM" id="MobiDB-lite"/>
    </source>
</evidence>
<dbReference type="EMBL" id="AAMD01000068">
    <property type="protein sequence ID" value="EAU65930.1"/>
    <property type="molecule type" value="Genomic_DNA"/>
</dbReference>
<feature type="compositionally biased region" description="Basic and acidic residues" evidence="1">
    <location>
        <begin position="344"/>
        <end position="362"/>
    </location>
</feature>
<dbReference type="AlphaFoldDB" id="Q08ZN5"/>
<keyword evidence="4" id="KW-1185">Reference proteome</keyword>
<dbReference type="Gene3D" id="2.40.180.10">
    <property type="entry name" value="Catalase core domain"/>
    <property type="match status" value="1"/>
</dbReference>
<dbReference type="SUPFAM" id="SSF56634">
    <property type="entry name" value="Heme-dependent catalase-like"/>
    <property type="match status" value="1"/>
</dbReference>
<dbReference type="PATRIC" id="fig|378806.16.peg.5031"/>
<evidence type="ECO:0000313" key="2">
    <source>
        <dbReference type="EMBL" id="ADO68235.1"/>
    </source>
</evidence>
<dbReference type="GO" id="GO:0020037">
    <property type="term" value="F:heme binding"/>
    <property type="evidence" value="ECO:0007669"/>
    <property type="project" value="InterPro"/>
</dbReference>
<protein>
    <submittedName>
        <fullName evidence="3">Catalase</fullName>
    </submittedName>
    <submittedName>
        <fullName evidence="2">Conserved uncharacterized protein</fullName>
    </submittedName>
</protein>
<reference evidence="3 5" key="1">
    <citation type="submission" date="2006-04" db="EMBL/GenBank/DDBJ databases">
        <authorList>
            <person name="Nierman W.C."/>
        </authorList>
    </citation>
    <scope>NUCLEOTIDE SEQUENCE [LARGE SCALE GENOMIC DNA]</scope>
    <source>
        <strain evidence="3 5">DW4/3-1</strain>
    </source>
</reference>
<dbReference type="CDD" id="cd08152">
    <property type="entry name" value="y4iL_like"/>
    <property type="match status" value="1"/>
</dbReference>
<dbReference type="STRING" id="378806.STAUR_0426"/>
<dbReference type="KEGG" id="sur:STAUR_0426"/>
<dbReference type="PANTHER" id="PTHR36195:SF4">
    <property type="entry name" value="DOMAIN PROTEIN, PUTATIVE (AFU_ORTHOLOGUE AFUA_5G01990)-RELATED"/>
    <property type="match status" value="1"/>
</dbReference>
<gene>
    <name evidence="2" type="ordered locus">STAUR_0426</name>
    <name evidence="3" type="ORF">STIAU_1785</name>
</gene>
<dbReference type="Proteomes" id="UP000001351">
    <property type="component" value="Chromosome"/>
</dbReference>
<proteinExistence type="predicted"/>
<evidence type="ECO:0000313" key="3">
    <source>
        <dbReference type="EMBL" id="EAU65930.1"/>
    </source>
</evidence>
<accession>Q08ZN5</accession>
<reference evidence="2 4" key="2">
    <citation type="journal article" date="2011" name="Mol. Biol. Evol.">
        <title>Comparative genomic analysis of fruiting body formation in Myxococcales.</title>
        <authorList>
            <person name="Huntley S."/>
            <person name="Hamann N."/>
            <person name="Wegener-Feldbrugge S."/>
            <person name="Treuner-Lange A."/>
            <person name="Kube M."/>
            <person name="Reinhardt R."/>
            <person name="Klages S."/>
            <person name="Muller R."/>
            <person name="Ronning C.M."/>
            <person name="Nierman W.C."/>
            <person name="Sogaard-Andersen L."/>
        </authorList>
    </citation>
    <scope>NUCLEOTIDE SEQUENCE [LARGE SCALE GENOMIC DNA]</scope>
    <source>
        <strain evidence="2 4">DW4/3-1</strain>
    </source>
</reference>
<dbReference type="EMBL" id="CP002271">
    <property type="protein sequence ID" value="ADO68235.1"/>
    <property type="molecule type" value="Genomic_DNA"/>
</dbReference>
<dbReference type="PANTHER" id="PTHR36195">
    <property type="entry name" value="DOMAIN PROTEIN, PUTATIVE (AFU_ORTHOLOGUE AFUA_5G01990)-RELATED-RELATED"/>
    <property type="match status" value="1"/>
</dbReference>
<dbReference type="Proteomes" id="UP000032702">
    <property type="component" value="Unassembled WGS sequence"/>
</dbReference>
<evidence type="ECO:0000313" key="4">
    <source>
        <dbReference type="Proteomes" id="UP000001351"/>
    </source>
</evidence>
<organism evidence="3 5">
    <name type="scientific">Stigmatella aurantiaca (strain DW4/3-1)</name>
    <dbReference type="NCBI Taxonomy" id="378806"/>
    <lineage>
        <taxon>Bacteria</taxon>
        <taxon>Pseudomonadati</taxon>
        <taxon>Myxococcota</taxon>
        <taxon>Myxococcia</taxon>
        <taxon>Myxococcales</taxon>
        <taxon>Cystobacterineae</taxon>
        <taxon>Archangiaceae</taxon>
        <taxon>Stigmatella</taxon>
    </lineage>
</organism>
<feature type="region of interest" description="Disordered" evidence="1">
    <location>
        <begin position="344"/>
        <end position="378"/>
    </location>
</feature>
<dbReference type="OrthoDB" id="336698at2"/>